<evidence type="ECO:0000256" key="1">
    <source>
        <dbReference type="ARBA" id="ARBA00023015"/>
    </source>
</evidence>
<dbReference type="InterPro" id="IPR020449">
    <property type="entry name" value="Tscrpt_reg_AraC-type_HTH"/>
</dbReference>
<dbReference type="InterPro" id="IPR018062">
    <property type="entry name" value="HTH_AraC-typ_CS"/>
</dbReference>
<keyword evidence="3" id="KW-0804">Transcription</keyword>
<organism evidence="5 6">
    <name type="scientific">Lysinibacillus contaminans</name>
    <dbReference type="NCBI Taxonomy" id="1293441"/>
    <lineage>
        <taxon>Bacteria</taxon>
        <taxon>Bacillati</taxon>
        <taxon>Bacillota</taxon>
        <taxon>Bacilli</taxon>
        <taxon>Bacillales</taxon>
        <taxon>Bacillaceae</taxon>
        <taxon>Lysinibacillus</taxon>
    </lineage>
</organism>
<evidence type="ECO:0000259" key="4">
    <source>
        <dbReference type="PROSITE" id="PS01124"/>
    </source>
</evidence>
<dbReference type="SUPFAM" id="SSF55136">
    <property type="entry name" value="Probable bacterial effector-binding domain"/>
    <property type="match status" value="1"/>
</dbReference>
<dbReference type="Proteomes" id="UP000050668">
    <property type="component" value="Unassembled WGS sequence"/>
</dbReference>
<dbReference type="PROSITE" id="PS00041">
    <property type="entry name" value="HTH_ARAC_FAMILY_1"/>
    <property type="match status" value="1"/>
</dbReference>
<keyword evidence="6" id="KW-1185">Reference proteome</keyword>
<keyword evidence="1" id="KW-0805">Transcription regulation</keyword>
<keyword evidence="2" id="KW-0238">DNA-binding</keyword>
<evidence type="ECO:0000256" key="2">
    <source>
        <dbReference type="ARBA" id="ARBA00023125"/>
    </source>
</evidence>
<dbReference type="InterPro" id="IPR009057">
    <property type="entry name" value="Homeodomain-like_sf"/>
</dbReference>
<evidence type="ECO:0000256" key="3">
    <source>
        <dbReference type="ARBA" id="ARBA00023163"/>
    </source>
</evidence>
<dbReference type="PRINTS" id="PR00032">
    <property type="entry name" value="HTHARAC"/>
</dbReference>
<accession>A0ABR5JXT0</accession>
<evidence type="ECO:0000313" key="5">
    <source>
        <dbReference type="EMBL" id="KOS66899.1"/>
    </source>
</evidence>
<sequence>MWLHSIQQAIEYIDDHLTEDLKIERIAKVAHSSSFHFQRAFSILTGMTVSEYIRGRRLTLAAQEIASSQCKIIDVAYKYGYETPEAFAKAFRKQHGMKPSDVRKEAGMIHSYNKLVIHVQLKGADPMQYKIVEKESFQVVGVKRTFSCANGEQSKEITKFWQDFYEDGTNERLFPLNTGEINGVIGVCDMGENNLMDYWITTNYAGEDTKGFETFTVPAAKWAVFEVKGAMPTAITTMWEKIYQEWLPSNAYELTNGPELEVYSDGDTSSADYYSEIWLPIK</sequence>
<dbReference type="Gene3D" id="1.10.10.60">
    <property type="entry name" value="Homeodomain-like"/>
    <property type="match status" value="2"/>
</dbReference>
<dbReference type="Pfam" id="PF12833">
    <property type="entry name" value="HTH_18"/>
    <property type="match status" value="1"/>
</dbReference>
<dbReference type="InterPro" id="IPR010499">
    <property type="entry name" value="AraC_E-bd"/>
</dbReference>
<dbReference type="InterPro" id="IPR018060">
    <property type="entry name" value="HTH_AraC"/>
</dbReference>
<dbReference type="Pfam" id="PF14526">
    <property type="entry name" value="Cass2"/>
    <property type="match status" value="1"/>
</dbReference>
<dbReference type="SUPFAM" id="SSF46689">
    <property type="entry name" value="Homeodomain-like"/>
    <property type="match status" value="2"/>
</dbReference>
<dbReference type="SMART" id="SM00871">
    <property type="entry name" value="AraC_E_bind"/>
    <property type="match status" value="1"/>
</dbReference>
<reference evidence="6" key="1">
    <citation type="submission" date="2015-07" db="EMBL/GenBank/DDBJ databases">
        <title>Fjat-14205 dsm 2895.</title>
        <authorList>
            <person name="Liu B."/>
            <person name="Wang J."/>
            <person name="Zhu Y."/>
            <person name="Liu G."/>
            <person name="Chen Q."/>
            <person name="Chen Z."/>
            <person name="Lan J."/>
            <person name="Che J."/>
            <person name="Ge C."/>
            <person name="Shi H."/>
            <person name="Pan Z."/>
            <person name="Liu X."/>
        </authorList>
    </citation>
    <scope>NUCLEOTIDE SEQUENCE [LARGE SCALE GENOMIC DNA]</scope>
    <source>
        <strain evidence="6">DSM 25560</strain>
    </source>
</reference>
<dbReference type="EMBL" id="LGRV01000005">
    <property type="protein sequence ID" value="KOS66899.1"/>
    <property type="molecule type" value="Genomic_DNA"/>
</dbReference>
<dbReference type="Gene3D" id="3.20.80.10">
    <property type="entry name" value="Regulatory factor, effector binding domain"/>
    <property type="match status" value="1"/>
</dbReference>
<dbReference type="PROSITE" id="PS01124">
    <property type="entry name" value="HTH_ARAC_FAMILY_2"/>
    <property type="match status" value="1"/>
</dbReference>
<name>A0ABR5JXT0_9BACI</name>
<dbReference type="PANTHER" id="PTHR47504">
    <property type="entry name" value="RIGHT ORIGIN-BINDING PROTEIN"/>
    <property type="match status" value="1"/>
</dbReference>
<dbReference type="PANTHER" id="PTHR47504:SF5">
    <property type="entry name" value="RIGHT ORIGIN-BINDING PROTEIN"/>
    <property type="match status" value="1"/>
</dbReference>
<dbReference type="InterPro" id="IPR029441">
    <property type="entry name" value="Cass2"/>
</dbReference>
<proteinExistence type="predicted"/>
<dbReference type="RefSeq" id="WP_053584855.1">
    <property type="nucleotide sequence ID" value="NZ_LGRV01000005.1"/>
</dbReference>
<evidence type="ECO:0000313" key="6">
    <source>
        <dbReference type="Proteomes" id="UP000050668"/>
    </source>
</evidence>
<dbReference type="InterPro" id="IPR011256">
    <property type="entry name" value="Reg_factor_effector_dom_sf"/>
</dbReference>
<protein>
    <submittedName>
        <fullName evidence="5">AraC family transcriptional regulator</fullName>
    </submittedName>
</protein>
<gene>
    <name evidence="5" type="ORF">AEA09_15455</name>
</gene>
<dbReference type="SMART" id="SM00342">
    <property type="entry name" value="HTH_ARAC"/>
    <property type="match status" value="1"/>
</dbReference>
<dbReference type="InterPro" id="IPR050959">
    <property type="entry name" value="MarA-like"/>
</dbReference>
<feature type="domain" description="HTH araC/xylS-type" evidence="4">
    <location>
        <begin position="7"/>
        <end position="105"/>
    </location>
</feature>
<comment type="caution">
    <text evidence="5">The sequence shown here is derived from an EMBL/GenBank/DDBJ whole genome shotgun (WGS) entry which is preliminary data.</text>
</comment>